<reference evidence="1" key="1">
    <citation type="journal article" date="2011" name="Environ. Microbiol.">
        <title>Time-series analyses of Monterey Bay coastal microbial picoplankton using a 'genome proxy' microarray.</title>
        <authorList>
            <person name="Rich V.I."/>
            <person name="Pham V.D."/>
            <person name="Eppley J."/>
            <person name="Shi Y."/>
            <person name="DeLong E.F."/>
        </authorList>
    </citation>
    <scope>NUCLEOTIDE SEQUENCE</scope>
</reference>
<name>E0XR19_9PROT</name>
<proteinExistence type="predicted"/>
<evidence type="ECO:0000313" key="1">
    <source>
        <dbReference type="EMBL" id="ADI16860.1"/>
    </source>
</evidence>
<organism evidence="1">
    <name type="scientific">uncultured alpha proteobacterium HF0010_13E22</name>
    <dbReference type="NCBI Taxonomy" id="710801"/>
    <lineage>
        <taxon>Bacteria</taxon>
        <taxon>Pseudomonadati</taxon>
        <taxon>Pseudomonadota</taxon>
        <taxon>Alphaproteobacteria</taxon>
        <taxon>environmental samples</taxon>
    </lineage>
</organism>
<sequence length="62" mass="7005">MIFARIAPPARPGISDVWHDVRPGGPPPRAAPLLSPRCRDRRRYAGCGRRARYIPRRSGRKS</sequence>
<protein>
    <submittedName>
        <fullName evidence="1">Uncharacterized protein</fullName>
    </submittedName>
</protein>
<dbReference type="EMBL" id="GU474848">
    <property type="protein sequence ID" value="ADI16860.1"/>
    <property type="molecule type" value="Genomic_DNA"/>
</dbReference>
<accession>E0XR19</accession>
<dbReference type="AlphaFoldDB" id="E0XR19"/>